<dbReference type="Proteomes" id="UP000092993">
    <property type="component" value="Unassembled WGS sequence"/>
</dbReference>
<dbReference type="AlphaFoldDB" id="A0A1C7LN64"/>
<keyword evidence="1" id="KW-0812">Transmembrane</keyword>
<dbReference type="OMA" id="HIHANYP"/>
<keyword evidence="1" id="KW-0472">Membrane</keyword>
<dbReference type="OrthoDB" id="2628419at2759"/>
<evidence type="ECO:0000313" key="2">
    <source>
        <dbReference type="EMBL" id="OBZ66183.1"/>
    </source>
</evidence>
<comment type="caution">
    <text evidence="2">The sequence shown here is derived from an EMBL/GenBank/DDBJ whole genome shotgun (WGS) entry which is preliminary data.</text>
</comment>
<protein>
    <submittedName>
        <fullName evidence="2">Uncharacterized protein</fullName>
    </submittedName>
</protein>
<accession>A0A1C7LN64</accession>
<proteinExistence type="predicted"/>
<sequence length="119" mass="13028">MSATTVDSNSPISFIDLSDVVSQHPTSKAASGVIAVVILIIAAAYAIGFYYLYRYARQHPKALNKTSGVLLQRYAPIVYGFLIFSSLIEIAIATWLLVQFHHTSIYPNVGARVGLRLTL</sequence>
<keyword evidence="1" id="KW-1133">Transmembrane helix</keyword>
<organism evidence="2 3">
    <name type="scientific">Grifola frondosa</name>
    <name type="common">Maitake</name>
    <name type="synonym">Polyporus frondosus</name>
    <dbReference type="NCBI Taxonomy" id="5627"/>
    <lineage>
        <taxon>Eukaryota</taxon>
        <taxon>Fungi</taxon>
        <taxon>Dikarya</taxon>
        <taxon>Basidiomycota</taxon>
        <taxon>Agaricomycotina</taxon>
        <taxon>Agaricomycetes</taxon>
        <taxon>Polyporales</taxon>
        <taxon>Grifolaceae</taxon>
        <taxon>Grifola</taxon>
    </lineage>
</organism>
<name>A0A1C7LN64_GRIFR</name>
<evidence type="ECO:0000256" key="1">
    <source>
        <dbReference type="SAM" id="Phobius"/>
    </source>
</evidence>
<gene>
    <name evidence="2" type="ORF">A0H81_13792</name>
</gene>
<keyword evidence="3" id="KW-1185">Reference proteome</keyword>
<dbReference type="EMBL" id="LUGG01000032">
    <property type="protein sequence ID" value="OBZ66183.1"/>
    <property type="molecule type" value="Genomic_DNA"/>
</dbReference>
<evidence type="ECO:0000313" key="3">
    <source>
        <dbReference type="Proteomes" id="UP000092993"/>
    </source>
</evidence>
<feature type="transmembrane region" description="Helical" evidence="1">
    <location>
        <begin position="29"/>
        <end position="53"/>
    </location>
</feature>
<reference evidence="2 3" key="1">
    <citation type="submission" date="2016-03" db="EMBL/GenBank/DDBJ databases">
        <title>Whole genome sequencing of Grifola frondosa 9006-11.</title>
        <authorList>
            <person name="Min B."/>
            <person name="Park H."/>
            <person name="Kim J.-G."/>
            <person name="Cho H."/>
            <person name="Oh Y.-L."/>
            <person name="Kong W.-S."/>
            <person name="Choi I.-G."/>
        </authorList>
    </citation>
    <scope>NUCLEOTIDE SEQUENCE [LARGE SCALE GENOMIC DNA]</scope>
    <source>
        <strain evidence="2 3">9006-11</strain>
    </source>
</reference>
<feature type="transmembrane region" description="Helical" evidence="1">
    <location>
        <begin position="74"/>
        <end position="98"/>
    </location>
</feature>